<accession>A0A7W3GUK8</accession>
<evidence type="ECO:0000256" key="1">
    <source>
        <dbReference type="ARBA" id="ARBA00022729"/>
    </source>
</evidence>
<evidence type="ECO:0000313" key="3">
    <source>
        <dbReference type="Proteomes" id="UP000533461"/>
    </source>
</evidence>
<organism evidence="2 3">
    <name type="scientific">Enterobacter asburiae</name>
    <dbReference type="NCBI Taxonomy" id="61645"/>
    <lineage>
        <taxon>Bacteria</taxon>
        <taxon>Pseudomonadati</taxon>
        <taxon>Pseudomonadota</taxon>
        <taxon>Gammaproteobacteria</taxon>
        <taxon>Enterobacterales</taxon>
        <taxon>Enterobacteriaceae</taxon>
        <taxon>Enterobacter</taxon>
        <taxon>Enterobacter cloacae complex</taxon>
    </lineage>
</organism>
<dbReference type="RefSeq" id="WP_182383277.1">
    <property type="nucleotide sequence ID" value="NZ_AP026886.1"/>
</dbReference>
<dbReference type="Pfam" id="PF16967">
    <property type="entry name" value="TcfC"/>
    <property type="match status" value="1"/>
</dbReference>
<dbReference type="EMBL" id="JABXRP010000001">
    <property type="protein sequence ID" value="MBA8077411.1"/>
    <property type="molecule type" value="Genomic_DNA"/>
</dbReference>
<proteinExistence type="predicted"/>
<gene>
    <name evidence="2" type="ORF">HV056_12790</name>
</gene>
<dbReference type="InterPro" id="IPR031917">
    <property type="entry name" value="Pilus_assem_C"/>
</dbReference>
<dbReference type="Pfam" id="PF15976">
    <property type="entry name" value="CooC_C"/>
    <property type="match status" value="1"/>
</dbReference>
<dbReference type="AlphaFoldDB" id="A0A7W3GUK8"/>
<evidence type="ECO:0000313" key="2">
    <source>
        <dbReference type="EMBL" id="MBA8077411.1"/>
    </source>
</evidence>
<dbReference type="InterPro" id="IPR035224">
    <property type="entry name" value="Usher_TcfC"/>
</dbReference>
<dbReference type="InterPro" id="IPR032636">
    <property type="entry name" value="Pilus_assem_E-set-like_dom"/>
</dbReference>
<sequence>MAFHRSTLLFVSLLPASIQLACAEMAIPSGFEDLAKTQRLWTEVSLYGESLGLFEIDTNLETVTFIRPQALIAAVKRQFNDDPALLASVSNTLAAPLPRNGNLACSSNGSAPGCDYINTRRAAIIYDENNARINLFFDKQYLPKRTAGSQWYQPTHGSENALIHQQNINFVADRVYQSATVQGSGALAVTDDGYFNLDWAWLGQRSHHQQQQNVTVNNAWYRQDIGREHYIQLGEMDTRDLFSNTGGNISLSQLPLGKIRGLRAGSTRAWINPVQLSHGTPLTVLLSHDARIDARRGEQLLASFYLNAGAQTLDTRSFPEGSYTVTLAIYENNRLTRTEQVPFTRTGITPFDRIEWFMQGGETNNDGPDESRSAVAQAGIRLPLTPTLALSSGVTATSERRFLENAVDWSQGFNSGPIDGVLSTRFSYLYGSNGERGNIQQVSYNDGFSLSFYRNALSADSCDNRSQGFDAVNGCYRTLSTLFSVPLGSWYASLGYSDNHSEGRYVYRRELSHYDDRYDEGLPWEQVYMTRSHSRAWQAGLSSSFNIRGLNIYGSANVFKRNDDSRSGSDKGGYLSLNLSLANPPQRETSSYTSLGATWQGQQNEKNQLSYSVAHNWYADARGENEYGLSASGINSNSLNASAYTRQGGRFGNVSLMFSDFWDRNARSHTPSGSGNYSSTFALSRSGLWLGRWSDGRPASAVAVNVSTPEESETSRVAVSLDNGGSADIPTNSQGLFTVPGYRQTTLTINESLKISHGASSEITQGSGSRTVFMVPGKLLHRDVHTSASYTWVGRLTDERHVPLTGAVPINVNGWNDLGQGGFSAQSDVLLHQLYMVSQQQFYQCALNVKSMRDVVRYVGTITCRGMTFSALPETVQQQAQLMLTRHGKAVDATVMNTDNDVKGK</sequence>
<keyword evidence="1" id="KW-0732">Signal</keyword>
<dbReference type="Pfam" id="PF17271">
    <property type="entry name" value="Usher_TcfC"/>
    <property type="match status" value="1"/>
</dbReference>
<comment type="caution">
    <text evidence="2">The sequence shown here is derived from an EMBL/GenBank/DDBJ whole genome shotgun (WGS) entry which is preliminary data.</text>
</comment>
<name>A0A7W3GUK8_ENTAS</name>
<protein>
    <submittedName>
        <fullName evidence="2">TcfC E-set like domain-containing protein</fullName>
    </submittedName>
</protein>
<dbReference type="Proteomes" id="UP000533461">
    <property type="component" value="Unassembled WGS sequence"/>
</dbReference>
<reference evidence="2 3" key="1">
    <citation type="submission" date="2020-06" db="EMBL/GenBank/DDBJ databases">
        <title>REHAB project genomes.</title>
        <authorList>
            <person name="Shaw L.P."/>
        </authorList>
    </citation>
    <scope>NUCLEOTIDE SEQUENCE [LARGE SCALE GENOMIC DNA]</scope>
    <source>
        <strain evidence="2 3">RHBSTW-00074</strain>
    </source>
</reference>